<keyword evidence="2" id="KW-0378">Hydrolase</keyword>
<organism evidence="2">
    <name type="scientific">Dyadobacter sp. 676</name>
    <dbReference type="NCBI Taxonomy" id="3088362"/>
    <lineage>
        <taxon>Bacteria</taxon>
        <taxon>Pseudomonadati</taxon>
        <taxon>Bacteroidota</taxon>
        <taxon>Cytophagia</taxon>
        <taxon>Cytophagales</taxon>
        <taxon>Spirosomataceae</taxon>
        <taxon>Dyadobacter</taxon>
    </lineage>
</organism>
<dbReference type="PANTHER" id="PTHR31084">
    <property type="entry name" value="ALPHA-L-FUCOSIDASE 2"/>
    <property type="match status" value="1"/>
</dbReference>
<dbReference type="InterPro" id="IPR008928">
    <property type="entry name" value="6-hairpin_glycosidase_sf"/>
</dbReference>
<dbReference type="InterPro" id="IPR013780">
    <property type="entry name" value="Glyco_hydro_b"/>
</dbReference>
<dbReference type="Gene3D" id="2.60.40.1180">
    <property type="entry name" value="Golgi alpha-mannosidase II"/>
    <property type="match status" value="1"/>
</dbReference>
<dbReference type="AlphaFoldDB" id="A0AAU8FTG9"/>
<proteinExistence type="predicted"/>
<dbReference type="GO" id="GO:0004560">
    <property type="term" value="F:alpha-L-fucosidase activity"/>
    <property type="evidence" value="ECO:0007669"/>
    <property type="project" value="TreeGrafter"/>
</dbReference>
<reference evidence="2" key="1">
    <citation type="submission" date="2024-06" db="EMBL/GenBank/DDBJ databases">
        <title>Sequencing and assembly of the genome of Dyadobacter sp. strain 676, a symbiont of Cyamopsis tetragonoloba.</title>
        <authorList>
            <person name="Guro P."/>
            <person name="Sazanova A."/>
            <person name="Kuznetsova I."/>
            <person name="Belimov A."/>
            <person name="Safronova V."/>
        </authorList>
    </citation>
    <scope>NUCLEOTIDE SEQUENCE</scope>
    <source>
        <strain evidence="2">676</strain>
    </source>
</reference>
<dbReference type="InterPro" id="IPR049053">
    <property type="entry name" value="AFCA-like_C"/>
</dbReference>
<dbReference type="EMBL" id="CP159289">
    <property type="protein sequence ID" value="XCH27911.1"/>
    <property type="molecule type" value="Genomic_DNA"/>
</dbReference>
<evidence type="ECO:0000313" key="2">
    <source>
        <dbReference type="EMBL" id="XCH27911.1"/>
    </source>
</evidence>
<sequence length="127" mass="13715">MLMQSHDGAIHLLPALPDSWKNGAISGLRARGGFEIVSLEWKDGKVSKLVIKSNLGGNCRLRLPNALKGNGLVLAAGGSRNSNPFYEIPDIPKPIISPAAKIAPSKLPETALYDFKTEKGKTYTFTR</sequence>
<dbReference type="RefSeq" id="WP_353723149.1">
    <property type="nucleotide sequence ID" value="NZ_CP159289.1"/>
</dbReference>
<evidence type="ECO:0000259" key="1">
    <source>
        <dbReference type="Pfam" id="PF21307"/>
    </source>
</evidence>
<dbReference type="Pfam" id="PF21307">
    <property type="entry name" value="Glyco_hydro_95_C"/>
    <property type="match status" value="1"/>
</dbReference>
<accession>A0AAU8FTG9</accession>
<gene>
    <name evidence="2" type="ORF">ABV298_05735</name>
</gene>
<dbReference type="SUPFAM" id="SSF48208">
    <property type="entry name" value="Six-hairpin glycosidases"/>
    <property type="match status" value="1"/>
</dbReference>
<protein>
    <submittedName>
        <fullName evidence="2">Glycoside hydrolase family 95-like protein</fullName>
    </submittedName>
</protein>
<dbReference type="PANTHER" id="PTHR31084:SF0">
    <property type="entry name" value="ALPHA-L-FUCOSIDASE 2"/>
    <property type="match status" value="1"/>
</dbReference>
<feature type="domain" description="Alpha fucosidase A-like C-terminal" evidence="1">
    <location>
        <begin position="4"/>
        <end position="68"/>
    </location>
</feature>
<name>A0AAU8FTG9_9BACT</name>
<dbReference type="GO" id="GO:0005975">
    <property type="term" value="P:carbohydrate metabolic process"/>
    <property type="evidence" value="ECO:0007669"/>
    <property type="project" value="InterPro"/>
</dbReference>